<dbReference type="Gene3D" id="3.10.290.30">
    <property type="entry name" value="MM3350-like"/>
    <property type="match status" value="1"/>
</dbReference>
<dbReference type="HOGENOM" id="CLU_702188_0_0_1"/>
<dbReference type="InterPro" id="IPR002156">
    <property type="entry name" value="RNaseH_domain"/>
</dbReference>
<protein>
    <recommendedName>
        <fullName evidence="1">RNase H type-1 domain-containing protein</fullName>
    </recommendedName>
</protein>
<dbReference type="GO" id="GO:0003676">
    <property type="term" value="F:nucleic acid binding"/>
    <property type="evidence" value="ECO:0007669"/>
    <property type="project" value="InterPro"/>
</dbReference>
<keyword evidence="3" id="KW-1185">Reference proteome</keyword>
<dbReference type="Gene3D" id="3.30.420.10">
    <property type="entry name" value="Ribonuclease H-like superfamily/Ribonuclease H"/>
    <property type="match status" value="1"/>
</dbReference>
<accession>A0A0C9VX16</accession>
<dbReference type="EMBL" id="KN839853">
    <property type="protein sequence ID" value="KIJ62755.1"/>
    <property type="molecule type" value="Genomic_DNA"/>
</dbReference>
<gene>
    <name evidence="2" type="ORF">HYDPIDRAFT_29911</name>
</gene>
<organism evidence="2 3">
    <name type="scientific">Hydnomerulius pinastri MD-312</name>
    <dbReference type="NCBI Taxonomy" id="994086"/>
    <lineage>
        <taxon>Eukaryota</taxon>
        <taxon>Fungi</taxon>
        <taxon>Dikarya</taxon>
        <taxon>Basidiomycota</taxon>
        <taxon>Agaricomycotina</taxon>
        <taxon>Agaricomycetes</taxon>
        <taxon>Agaricomycetidae</taxon>
        <taxon>Boletales</taxon>
        <taxon>Boletales incertae sedis</taxon>
        <taxon>Leucogyrophana</taxon>
    </lineage>
</organism>
<dbReference type="OrthoDB" id="2679710at2759"/>
<evidence type="ECO:0000259" key="1">
    <source>
        <dbReference type="PROSITE" id="PS50879"/>
    </source>
</evidence>
<feature type="domain" description="RNase H type-1" evidence="1">
    <location>
        <begin position="325"/>
        <end position="393"/>
    </location>
</feature>
<name>A0A0C9VX16_9AGAM</name>
<dbReference type="InterPro" id="IPR024047">
    <property type="entry name" value="MM3350-like_sf"/>
</dbReference>
<evidence type="ECO:0000313" key="3">
    <source>
        <dbReference type="Proteomes" id="UP000053820"/>
    </source>
</evidence>
<dbReference type="PANTHER" id="PTHR41878:SF1">
    <property type="entry name" value="TNPR PROTEIN"/>
    <property type="match status" value="1"/>
</dbReference>
<dbReference type="InterPro" id="IPR012912">
    <property type="entry name" value="Plasmid_pRiA4b_Orf3-like"/>
</dbReference>
<dbReference type="Proteomes" id="UP000053820">
    <property type="component" value="Unassembled WGS sequence"/>
</dbReference>
<dbReference type="GO" id="GO:0004523">
    <property type="term" value="F:RNA-DNA hybrid ribonuclease activity"/>
    <property type="evidence" value="ECO:0007669"/>
    <property type="project" value="InterPro"/>
</dbReference>
<sequence>MAVPAYTFKVELIGSRNPPISRTFTIPSSWTFYRLNTAIQYTFGWQYCHLHQWTFEPRRRPPTRQNRGLISLDHRETLLAIHMGTDEDEDDDWGATARARLGEKEIRMCDVWNERGMYRAAASKDGRLGSCYYLYDFGDHWDHEVTLVESTNLPSRKLKVIAAEGAGPLEDAGGIRGWDEVKRAFASTNPSREMNDKKEWARMISPLGEAYDPRVAPTIDQLNTPGEYEDWLLNAAQGSGDFYDPDEDEDPEDEIDERPALDIGSLPQMPLPVSFSMNFGPRILCTPAERRFVTHDGTHPLDLFTPALNACTIRAPRFVHTDNTHMASVLIFIDGVAINENTADVRAGYGLYIDPAGRGIASPLENVPGHARTANRAELRAAVAALKARFWPG</sequence>
<reference evidence="2 3" key="1">
    <citation type="submission" date="2014-04" db="EMBL/GenBank/DDBJ databases">
        <title>Evolutionary Origins and Diversification of the Mycorrhizal Mutualists.</title>
        <authorList>
            <consortium name="DOE Joint Genome Institute"/>
            <consortium name="Mycorrhizal Genomics Consortium"/>
            <person name="Kohler A."/>
            <person name="Kuo A."/>
            <person name="Nagy L.G."/>
            <person name="Floudas D."/>
            <person name="Copeland A."/>
            <person name="Barry K.W."/>
            <person name="Cichocki N."/>
            <person name="Veneault-Fourrey C."/>
            <person name="LaButti K."/>
            <person name="Lindquist E.A."/>
            <person name="Lipzen A."/>
            <person name="Lundell T."/>
            <person name="Morin E."/>
            <person name="Murat C."/>
            <person name="Riley R."/>
            <person name="Ohm R."/>
            <person name="Sun H."/>
            <person name="Tunlid A."/>
            <person name="Henrissat B."/>
            <person name="Grigoriev I.V."/>
            <person name="Hibbett D.S."/>
            <person name="Martin F."/>
        </authorList>
    </citation>
    <scope>NUCLEOTIDE SEQUENCE [LARGE SCALE GENOMIC DNA]</scope>
    <source>
        <strain evidence="2 3">MD-312</strain>
    </source>
</reference>
<dbReference type="SUPFAM" id="SSF159941">
    <property type="entry name" value="MM3350-like"/>
    <property type="match status" value="1"/>
</dbReference>
<proteinExistence type="predicted"/>
<evidence type="ECO:0000313" key="2">
    <source>
        <dbReference type="EMBL" id="KIJ62755.1"/>
    </source>
</evidence>
<dbReference type="PROSITE" id="PS50879">
    <property type="entry name" value="RNASE_H_1"/>
    <property type="match status" value="1"/>
</dbReference>
<dbReference type="Pfam" id="PF07929">
    <property type="entry name" value="PRiA4_ORF3"/>
    <property type="match status" value="1"/>
</dbReference>
<dbReference type="PANTHER" id="PTHR41878">
    <property type="entry name" value="LEXA REPRESSOR-RELATED"/>
    <property type="match status" value="1"/>
</dbReference>
<dbReference type="AlphaFoldDB" id="A0A0C9VX16"/>
<dbReference type="InterPro" id="IPR036397">
    <property type="entry name" value="RNaseH_sf"/>
</dbReference>